<dbReference type="Pfam" id="PF11367">
    <property type="entry name" value="Tail_completion_gp17"/>
    <property type="match status" value="1"/>
</dbReference>
<name>A0A9D1IAI0_9FIRM</name>
<protein>
    <submittedName>
        <fullName evidence="1">Uncharacterized protein</fullName>
    </submittedName>
</protein>
<reference evidence="1" key="2">
    <citation type="journal article" date="2021" name="PeerJ">
        <title>Extensive microbial diversity within the chicken gut microbiome revealed by metagenomics and culture.</title>
        <authorList>
            <person name="Gilroy R."/>
            <person name="Ravi A."/>
            <person name="Getino M."/>
            <person name="Pursley I."/>
            <person name="Horton D.L."/>
            <person name="Alikhan N.F."/>
            <person name="Baker D."/>
            <person name="Gharbi K."/>
            <person name="Hall N."/>
            <person name="Watson M."/>
            <person name="Adriaenssens E.M."/>
            <person name="Foster-Nyarko E."/>
            <person name="Jarju S."/>
            <person name="Secka A."/>
            <person name="Antonio M."/>
            <person name="Oren A."/>
            <person name="Chaudhuri R.R."/>
            <person name="La Ragione R."/>
            <person name="Hildebrand F."/>
            <person name="Pallen M.J."/>
        </authorList>
    </citation>
    <scope>NUCLEOTIDE SEQUENCE</scope>
    <source>
        <strain evidence="1">ChiHcec3-11533</strain>
    </source>
</reference>
<proteinExistence type="predicted"/>
<dbReference type="AlphaFoldDB" id="A0A9D1IAI0"/>
<gene>
    <name evidence="1" type="ORF">IAB02_01735</name>
</gene>
<evidence type="ECO:0000313" key="1">
    <source>
        <dbReference type="EMBL" id="HIU33261.1"/>
    </source>
</evidence>
<accession>A0A9D1IAI0</accession>
<dbReference type="Proteomes" id="UP000824072">
    <property type="component" value="Unassembled WGS sequence"/>
</dbReference>
<dbReference type="InterPro" id="IPR021508">
    <property type="entry name" value="Gp17-like"/>
</dbReference>
<dbReference type="EMBL" id="DVMU01000038">
    <property type="protein sequence ID" value="HIU33261.1"/>
    <property type="molecule type" value="Genomic_DNA"/>
</dbReference>
<organism evidence="1 2">
    <name type="scientific">Candidatus Pullichristensenella excrementigallinarum</name>
    <dbReference type="NCBI Taxonomy" id="2840907"/>
    <lineage>
        <taxon>Bacteria</taxon>
        <taxon>Bacillati</taxon>
        <taxon>Bacillota</taxon>
        <taxon>Clostridia</taxon>
        <taxon>Candidatus Pullichristensenella</taxon>
    </lineage>
</organism>
<sequence length="121" mass="13549">MISKSEEVYAILCSAAGNARVSLTYPGWWTEVPAVGYREAINRVHRRADGKEYLTELRYDVDIWAAGAKEALEIAQSIDEAMAAAGYQRTHAADLFDAKTRFHRRSLGYRIVADPDGHGYQ</sequence>
<comment type="caution">
    <text evidence="1">The sequence shown here is derived from an EMBL/GenBank/DDBJ whole genome shotgun (WGS) entry which is preliminary data.</text>
</comment>
<evidence type="ECO:0000313" key="2">
    <source>
        <dbReference type="Proteomes" id="UP000824072"/>
    </source>
</evidence>
<reference evidence="1" key="1">
    <citation type="submission" date="2020-10" db="EMBL/GenBank/DDBJ databases">
        <authorList>
            <person name="Gilroy R."/>
        </authorList>
    </citation>
    <scope>NUCLEOTIDE SEQUENCE</scope>
    <source>
        <strain evidence="1">ChiHcec3-11533</strain>
    </source>
</reference>